<organism evidence="1 2">
    <name type="scientific">Cetraspora pellucida</name>
    <dbReference type="NCBI Taxonomy" id="1433469"/>
    <lineage>
        <taxon>Eukaryota</taxon>
        <taxon>Fungi</taxon>
        <taxon>Fungi incertae sedis</taxon>
        <taxon>Mucoromycota</taxon>
        <taxon>Glomeromycotina</taxon>
        <taxon>Glomeromycetes</taxon>
        <taxon>Diversisporales</taxon>
        <taxon>Gigasporaceae</taxon>
        <taxon>Cetraspora</taxon>
    </lineage>
</organism>
<dbReference type="Proteomes" id="UP000789366">
    <property type="component" value="Unassembled WGS sequence"/>
</dbReference>
<sequence length="382" mass="44030">PLASITSSINNSEDLATSSRKRCSKLFLEGLFEERDLSLKHPKTHTHREIVCLVCSEDKRKTWLHKNDDSNTTNLWRHLERHHPDILDNQPFTTVENKHFQQMIKLLNPNATIPVGDTIRNDIIKSFEDESINIKCLLQSVPGKLSFAIDVWTSANIYSFFTITVHWISKDWKLQNILLDFINLHGPHSGENLCDAFVSSCREFGILLKIFMITSDNATNNDTFMQHLETICYNENIAFNAIESHCRCVAYVINLAVQDILKQLKAGKAQTENAIFDNMNTPIMAGNIILKLRKLVVKIRSSPQHREQFMRQVKAVGLENCNLILDIKTRWNSTYEMLVRALVMHDAIDAITHLDKDLQSLQLDIHEWNKIREIVTILEIFV</sequence>
<keyword evidence="2" id="KW-1185">Reference proteome</keyword>
<dbReference type="EMBL" id="CAJVPW010020778">
    <property type="protein sequence ID" value="CAG8690565.1"/>
    <property type="molecule type" value="Genomic_DNA"/>
</dbReference>
<protein>
    <submittedName>
        <fullName evidence="1">2244_t:CDS:1</fullName>
    </submittedName>
</protein>
<accession>A0ACA9P624</accession>
<feature type="non-terminal residue" evidence="1">
    <location>
        <position position="1"/>
    </location>
</feature>
<evidence type="ECO:0000313" key="1">
    <source>
        <dbReference type="EMBL" id="CAG8690565.1"/>
    </source>
</evidence>
<name>A0ACA9P624_9GLOM</name>
<proteinExistence type="predicted"/>
<gene>
    <name evidence="1" type="ORF">SPELUC_LOCUS10727</name>
</gene>
<reference evidence="1" key="1">
    <citation type="submission" date="2021-06" db="EMBL/GenBank/DDBJ databases">
        <authorList>
            <person name="Kallberg Y."/>
            <person name="Tangrot J."/>
            <person name="Rosling A."/>
        </authorList>
    </citation>
    <scope>NUCLEOTIDE SEQUENCE</scope>
    <source>
        <strain evidence="1">28 12/20/2015</strain>
    </source>
</reference>
<evidence type="ECO:0000313" key="2">
    <source>
        <dbReference type="Proteomes" id="UP000789366"/>
    </source>
</evidence>
<comment type="caution">
    <text evidence="1">The sequence shown here is derived from an EMBL/GenBank/DDBJ whole genome shotgun (WGS) entry which is preliminary data.</text>
</comment>